<evidence type="ECO:0000259" key="2">
    <source>
        <dbReference type="PROSITE" id="PS50853"/>
    </source>
</evidence>
<dbReference type="Proteomes" id="UP000515145">
    <property type="component" value="Chromosome 3"/>
</dbReference>
<dbReference type="AlphaFoldDB" id="A0A6P7I1H4"/>
<dbReference type="RefSeq" id="XP_028258412.1">
    <property type="nucleotide sequence ID" value="XM_028402611.1"/>
</dbReference>
<evidence type="ECO:0000313" key="3">
    <source>
        <dbReference type="Proteomes" id="UP000515145"/>
    </source>
</evidence>
<feature type="chain" id="PRO_5044651152" evidence="1">
    <location>
        <begin position="23"/>
        <end position="627"/>
    </location>
</feature>
<proteinExistence type="predicted"/>
<evidence type="ECO:0000313" key="5">
    <source>
        <dbReference type="RefSeq" id="XP_028258412.1"/>
    </source>
</evidence>
<dbReference type="GeneID" id="114433859"/>
<dbReference type="OrthoDB" id="8962741at2759"/>
<feature type="signal peptide" evidence="1">
    <location>
        <begin position="1"/>
        <end position="22"/>
    </location>
</feature>
<dbReference type="InterPro" id="IPR013783">
    <property type="entry name" value="Ig-like_fold"/>
</dbReference>
<accession>A0A6P7I1H4</accession>
<gene>
    <name evidence="4 5" type="primary">LOC114433859</name>
</gene>
<sequence length="627" mass="67936">MRVYDRTPFFLLLLGRVGTLVAIPAGYNDSDLNLDCTNDYEEQMSCQLNGQNCSEYNLTLKNNDCDNKMQRCLPDTCSLHECGTGLCCCSVKMMPVMGETHTATVSKGMESLESKNIGITESIKPRTPTLMAVNKSNGNFEVFWKTNTQKLDRLSAEVTYYRKGGTDKVTEFLYTPPEVNGYKYYGINGQNVTPNTIYVVSVRSHTDWSNKFSDRSNELEFTTGPADSTESTFMALIISLSFAAAILTGAIYACSVILKTKIWDPAAKFPNPKFLDIPVPSSKPELWRPEQTIISPICVEPLIPHDGKPWSKTSLTDSSCESSQPSSGISMSSSCLSYANAEPVNVGATVQDALCKAFPNISPVSLLTTSPLAEVNRDSDLLLTPYNPCSSGSSGIDNKTYSILIGQKETMADSSEVLMQPDMACDPSYHSSERDTMNCPDQQVPLPLVSPSMASPVLADMSYQQCNADSGRFSESSLSSISSGTNTATSCDAAAEAGCESSDEVVSDATKLSSNSGKAFTDVGNPSHGCVAAQRLLAVDDDYQAFQNLVEQPAVSLTEQKSDDTHFENYHEESSSKITQFILSPVVPGFLSDAQSLSEPQTPFFLLSKGAAEQSMPLITDSGYHSV</sequence>
<organism evidence="3 4">
    <name type="scientific">Parambassis ranga</name>
    <name type="common">Indian glassy fish</name>
    <dbReference type="NCBI Taxonomy" id="210632"/>
    <lineage>
        <taxon>Eukaryota</taxon>
        <taxon>Metazoa</taxon>
        <taxon>Chordata</taxon>
        <taxon>Craniata</taxon>
        <taxon>Vertebrata</taxon>
        <taxon>Euteleostomi</taxon>
        <taxon>Actinopterygii</taxon>
        <taxon>Neopterygii</taxon>
        <taxon>Teleostei</taxon>
        <taxon>Neoteleostei</taxon>
        <taxon>Acanthomorphata</taxon>
        <taxon>Ovalentaria</taxon>
        <taxon>Ambassidae</taxon>
        <taxon>Parambassis</taxon>
    </lineage>
</organism>
<feature type="domain" description="Fibronectin type-III" evidence="2">
    <location>
        <begin position="124"/>
        <end position="226"/>
    </location>
</feature>
<reference evidence="4 5" key="1">
    <citation type="submission" date="2025-04" db="UniProtKB">
        <authorList>
            <consortium name="RefSeq"/>
        </authorList>
    </citation>
    <scope>IDENTIFICATION</scope>
</reference>
<dbReference type="InterPro" id="IPR036116">
    <property type="entry name" value="FN3_sf"/>
</dbReference>
<evidence type="ECO:0000313" key="4">
    <source>
        <dbReference type="RefSeq" id="XP_028258411.1"/>
    </source>
</evidence>
<dbReference type="RefSeq" id="XP_028258411.1">
    <property type="nucleotide sequence ID" value="XM_028402610.1"/>
</dbReference>
<dbReference type="SUPFAM" id="SSF49265">
    <property type="entry name" value="Fibronectin type III"/>
    <property type="match status" value="1"/>
</dbReference>
<dbReference type="PROSITE" id="PS50853">
    <property type="entry name" value="FN3"/>
    <property type="match status" value="1"/>
</dbReference>
<protein>
    <submittedName>
        <fullName evidence="4">Uncharacterized protein LOC114433859 isoform X1</fullName>
    </submittedName>
    <submittedName>
        <fullName evidence="5">Uncharacterized protein LOC114433859 isoform X2</fullName>
    </submittedName>
</protein>
<dbReference type="Gene3D" id="2.60.40.10">
    <property type="entry name" value="Immunoglobulins"/>
    <property type="match status" value="1"/>
</dbReference>
<name>A0A6P7I1H4_9TELE</name>
<keyword evidence="3" id="KW-1185">Reference proteome</keyword>
<keyword evidence="1" id="KW-0732">Signal</keyword>
<evidence type="ECO:0000256" key="1">
    <source>
        <dbReference type="SAM" id="SignalP"/>
    </source>
</evidence>
<dbReference type="InterPro" id="IPR003961">
    <property type="entry name" value="FN3_dom"/>
</dbReference>